<evidence type="ECO:0000313" key="1">
    <source>
        <dbReference type="EnsemblPlants" id="OMERI08G08330.1"/>
    </source>
</evidence>
<dbReference type="HOGENOM" id="CLU_2444594_0_0_1"/>
<sequence length="90" mass="10199">MVVMLVGRLYDEPPSPKHLKPWPERLIDRKSVQTMMAESTDKNQLVSGECIDVTSSKLSVESILCNPECKRKAAVLNQQFKDADFTISKF</sequence>
<dbReference type="AlphaFoldDB" id="A0A0E0EJZ5"/>
<proteinExistence type="predicted"/>
<dbReference type="Gramene" id="OMERI08G08330.1">
    <property type="protein sequence ID" value="OMERI08G08330.1"/>
    <property type="gene ID" value="OMERI08G08330"/>
</dbReference>
<organism evidence="1">
    <name type="scientific">Oryza meridionalis</name>
    <dbReference type="NCBI Taxonomy" id="40149"/>
    <lineage>
        <taxon>Eukaryota</taxon>
        <taxon>Viridiplantae</taxon>
        <taxon>Streptophyta</taxon>
        <taxon>Embryophyta</taxon>
        <taxon>Tracheophyta</taxon>
        <taxon>Spermatophyta</taxon>
        <taxon>Magnoliopsida</taxon>
        <taxon>Liliopsida</taxon>
        <taxon>Poales</taxon>
        <taxon>Poaceae</taxon>
        <taxon>BOP clade</taxon>
        <taxon>Oryzoideae</taxon>
        <taxon>Oryzeae</taxon>
        <taxon>Oryzinae</taxon>
        <taxon>Oryza</taxon>
    </lineage>
</organism>
<dbReference type="EnsemblPlants" id="OMERI08G08330.1">
    <property type="protein sequence ID" value="OMERI08G08330.1"/>
    <property type="gene ID" value="OMERI08G08330"/>
</dbReference>
<reference evidence="1" key="2">
    <citation type="submission" date="2018-05" db="EMBL/GenBank/DDBJ databases">
        <title>OmerRS3 (Oryza meridionalis Reference Sequence Version 3).</title>
        <authorList>
            <person name="Zhang J."/>
            <person name="Kudrna D."/>
            <person name="Lee S."/>
            <person name="Talag J."/>
            <person name="Welchert J."/>
            <person name="Wing R.A."/>
        </authorList>
    </citation>
    <scope>NUCLEOTIDE SEQUENCE [LARGE SCALE GENOMIC DNA]</scope>
    <source>
        <strain evidence="1">cv. OR44</strain>
    </source>
</reference>
<dbReference type="Proteomes" id="UP000008021">
    <property type="component" value="Chromosome 8"/>
</dbReference>
<protein>
    <submittedName>
        <fullName evidence="1">Uncharacterized protein</fullName>
    </submittedName>
</protein>
<reference evidence="1" key="1">
    <citation type="submission" date="2015-04" db="UniProtKB">
        <authorList>
            <consortium name="EnsemblPlants"/>
        </authorList>
    </citation>
    <scope>IDENTIFICATION</scope>
</reference>
<accession>A0A0E0EJZ5</accession>
<keyword evidence="2" id="KW-1185">Reference proteome</keyword>
<evidence type="ECO:0000313" key="2">
    <source>
        <dbReference type="Proteomes" id="UP000008021"/>
    </source>
</evidence>
<name>A0A0E0EJZ5_9ORYZ</name>